<evidence type="ECO:0000313" key="1">
    <source>
        <dbReference type="EMBL" id="ODV78532.1"/>
    </source>
</evidence>
<reference evidence="2" key="1">
    <citation type="submission" date="2016-05" db="EMBL/GenBank/DDBJ databases">
        <title>Comparative genomics of biotechnologically important yeasts.</title>
        <authorList>
            <consortium name="DOE Joint Genome Institute"/>
            <person name="Riley R."/>
            <person name="Haridas S."/>
            <person name="Wolfe K.H."/>
            <person name="Lopes M.R."/>
            <person name="Hittinger C.T."/>
            <person name="Goker M."/>
            <person name="Salamov A."/>
            <person name="Wisecaver J."/>
            <person name="Long T.M."/>
            <person name="Aerts A.L."/>
            <person name="Barry K."/>
            <person name="Choi C."/>
            <person name="Clum A."/>
            <person name="Coughlan A.Y."/>
            <person name="Deshpande S."/>
            <person name="Douglass A.P."/>
            <person name="Hanson S.J."/>
            <person name="Klenk H.-P."/>
            <person name="Labutti K."/>
            <person name="Lapidus A."/>
            <person name="Lindquist E."/>
            <person name="Lipzen A."/>
            <person name="Meier-Kolthoff J.P."/>
            <person name="Ohm R.A."/>
            <person name="Otillar R.P."/>
            <person name="Pangilinan J."/>
            <person name="Peng Y."/>
            <person name="Rokas A."/>
            <person name="Rosa C.A."/>
            <person name="Scheuner C."/>
            <person name="Sibirny A.A."/>
            <person name="Slot J.C."/>
            <person name="Stielow J.B."/>
            <person name="Sun H."/>
            <person name="Kurtzman C.P."/>
            <person name="Blackwell M."/>
            <person name="Grigoriev I.V."/>
            <person name="Jeffries T.W."/>
        </authorList>
    </citation>
    <scope>NUCLEOTIDE SEQUENCE [LARGE SCALE GENOMIC DNA]</scope>
    <source>
        <strain evidence="2">NRRL Y-17324</strain>
    </source>
</reference>
<accession>A0A1E4SGJ1</accession>
<dbReference type="RefSeq" id="XP_020063654.1">
    <property type="nucleotide sequence ID" value="XM_020207809.1"/>
</dbReference>
<gene>
    <name evidence="1" type="ORF">CANTADRAFT_26592</name>
</gene>
<evidence type="ECO:0000313" key="2">
    <source>
        <dbReference type="Proteomes" id="UP000094285"/>
    </source>
</evidence>
<proteinExistence type="predicted"/>
<organism evidence="1 2">
    <name type="scientific">Suhomyces tanzawaensis NRRL Y-17324</name>
    <dbReference type="NCBI Taxonomy" id="984487"/>
    <lineage>
        <taxon>Eukaryota</taxon>
        <taxon>Fungi</taxon>
        <taxon>Dikarya</taxon>
        <taxon>Ascomycota</taxon>
        <taxon>Saccharomycotina</taxon>
        <taxon>Pichiomycetes</taxon>
        <taxon>Debaryomycetaceae</taxon>
        <taxon>Suhomyces</taxon>
    </lineage>
</organism>
<dbReference type="AlphaFoldDB" id="A0A1E4SGJ1"/>
<dbReference type="EMBL" id="KV453913">
    <property type="protein sequence ID" value="ODV78532.1"/>
    <property type="molecule type" value="Genomic_DNA"/>
</dbReference>
<dbReference type="Proteomes" id="UP000094285">
    <property type="component" value="Unassembled WGS sequence"/>
</dbReference>
<protein>
    <submittedName>
        <fullName evidence="1">Uncharacterized protein</fullName>
    </submittedName>
</protein>
<dbReference type="GeneID" id="30981946"/>
<name>A0A1E4SGJ1_9ASCO</name>
<sequence>MERWLLSPNHACLGATKIIFLQNWTDYTLQFIYLIYKLFTMKILLEKRVITLIFALSRQ</sequence>
<keyword evidence="2" id="KW-1185">Reference proteome</keyword>